<dbReference type="PROSITE" id="PS50943">
    <property type="entry name" value="HTH_CROC1"/>
    <property type="match status" value="1"/>
</dbReference>
<evidence type="ECO:0000313" key="4">
    <source>
        <dbReference type="EMBL" id="HIV01209.1"/>
    </source>
</evidence>
<dbReference type="PANTHER" id="PTHR46558">
    <property type="entry name" value="TRACRIPTIONAL REGULATORY PROTEIN-RELATED-RELATED"/>
    <property type="match status" value="1"/>
</dbReference>
<feature type="transmembrane region" description="Helical" evidence="2">
    <location>
        <begin position="233"/>
        <end position="257"/>
    </location>
</feature>
<keyword evidence="1" id="KW-0238">DNA-binding</keyword>
<dbReference type="CDD" id="cd00093">
    <property type="entry name" value="HTH_XRE"/>
    <property type="match status" value="1"/>
</dbReference>
<evidence type="ECO:0000313" key="5">
    <source>
        <dbReference type="Proteomes" id="UP000886861"/>
    </source>
</evidence>
<dbReference type="EMBL" id="DVOJ01000005">
    <property type="protein sequence ID" value="HIV01209.1"/>
    <property type="molecule type" value="Genomic_DNA"/>
</dbReference>
<evidence type="ECO:0000259" key="3">
    <source>
        <dbReference type="PROSITE" id="PS50943"/>
    </source>
</evidence>
<dbReference type="Pfam" id="PF01381">
    <property type="entry name" value="HTH_3"/>
    <property type="match status" value="1"/>
</dbReference>
<dbReference type="AlphaFoldDB" id="A0A9D1SYG2"/>
<dbReference type="InterPro" id="IPR010982">
    <property type="entry name" value="Lambda_DNA-bd_dom_sf"/>
</dbReference>
<dbReference type="SMART" id="SM00530">
    <property type="entry name" value="HTH_XRE"/>
    <property type="match status" value="1"/>
</dbReference>
<evidence type="ECO:0000256" key="1">
    <source>
        <dbReference type="ARBA" id="ARBA00023125"/>
    </source>
</evidence>
<feature type="transmembrane region" description="Helical" evidence="2">
    <location>
        <begin position="263"/>
        <end position="283"/>
    </location>
</feature>
<feature type="transmembrane region" description="Helical" evidence="2">
    <location>
        <begin position="191"/>
        <end position="212"/>
    </location>
</feature>
<sequence length="284" mass="32203">MNDFAKLLYELRKNKHLTQAELAKLVGVSNKTISKWETGETYPETAQLITLSNIFNITIDELLKGKIKEKNLEPPKIEEEKKPENSQKVDPSPLTKKMALQIILELILVFADLIILVTCLAFQVPYQIYVSVIIASIAFACCIFLDMSASKTLEKNGLKLGKKYIHYISTGVFLSIISPIIIVSLHEFISFGIYLPIFFTILVFALSFLIYGEIMMDSYERELGIKNPDHTTNFFDSVSGIILITTTALFILLGILFRLWHPAWILFPVSGIVITIINSFKYIK</sequence>
<feature type="transmembrane region" description="Helical" evidence="2">
    <location>
        <begin position="165"/>
        <end position="185"/>
    </location>
</feature>
<proteinExistence type="predicted"/>
<name>A0A9D1SYG2_9FIRM</name>
<keyword evidence="2" id="KW-0812">Transmembrane</keyword>
<feature type="transmembrane region" description="Helical" evidence="2">
    <location>
        <begin position="128"/>
        <end position="145"/>
    </location>
</feature>
<feature type="transmembrane region" description="Helical" evidence="2">
    <location>
        <begin position="102"/>
        <end position="122"/>
    </location>
</feature>
<keyword evidence="2" id="KW-0472">Membrane</keyword>
<protein>
    <submittedName>
        <fullName evidence="4">Helix-turn-helix transcriptional regulator</fullName>
    </submittedName>
</protein>
<dbReference type="Proteomes" id="UP000886861">
    <property type="component" value="Unassembled WGS sequence"/>
</dbReference>
<comment type="caution">
    <text evidence="4">The sequence shown here is derived from an EMBL/GenBank/DDBJ whole genome shotgun (WGS) entry which is preliminary data.</text>
</comment>
<feature type="domain" description="HTH cro/C1-type" evidence="3">
    <location>
        <begin position="8"/>
        <end position="62"/>
    </location>
</feature>
<organism evidence="4 5">
    <name type="scientific">Candidatus Caccopulliclostridium gallistercoris</name>
    <dbReference type="NCBI Taxonomy" id="2840719"/>
    <lineage>
        <taxon>Bacteria</taxon>
        <taxon>Bacillati</taxon>
        <taxon>Bacillota</taxon>
        <taxon>Clostridia</taxon>
        <taxon>Candidatus Caccopulliclostridium</taxon>
    </lineage>
</organism>
<accession>A0A9D1SYG2</accession>
<dbReference type="GO" id="GO:0003677">
    <property type="term" value="F:DNA binding"/>
    <property type="evidence" value="ECO:0007669"/>
    <property type="project" value="UniProtKB-KW"/>
</dbReference>
<reference evidence="4" key="1">
    <citation type="submission" date="2020-10" db="EMBL/GenBank/DDBJ databases">
        <authorList>
            <person name="Gilroy R."/>
        </authorList>
    </citation>
    <scope>NUCLEOTIDE SEQUENCE</scope>
    <source>
        <strain evidence="4">CHK186-9395</strain>
    </source>
</reference>
<gene>
    <name evidence="4" type="ORF">IAA62_01465</name>
</gene>
<dbReference type="InterPro" id="IPR001387">
    <property type="entry name" value="Cro/C1-type_HTH"/>
</dbReference>
<dbReference type="SUPFAM" id="SSF47413">
    <property type="entry name" value="lambda repressor-like DNA-binding domains"/>
    <property type="match status" value="1"/>
</dbReference>
<reference evidence="4" key="2">
    <citation type="journal article" date="2021" name="PeerJ">
        <title>Extensive microbial diversity within the chicken gut microbiome revealed by metagenomics and culture.</title>
        <authorList>
            <person name="Gilroy R."/>
            <person name="Ravi A."/>
            <person name="Getino M."/>
            <person name="Pursley I."/>
            <person name="Horton D.L."/>
            <person name="Alikhan N.F."/>
            <person name="Baker D."/>
            <person name="Gharbi K."/>
            <person name="Hall N."/>
            <person name="Watson M."/>
            <person name="Adriaenssens E.M."/>
            <person name="Foster-Nyarko E."/>
            <person name="Jarju S."/>
            <person name="Secka A."/>
            <person name="Antonio M."/>
            <person name="Oren A."/>
            <person name="Chaudhuri R.R."/>
            <person name="La Ragione R."/>
            <person name="Hildebrand F."/>
            <person name="Pallen M.J."/>
        </authorList>
    </citation>
    <scope>NUCLEOTIDE SEQUENCE</scope>
    <source>
        <strain evidence="4">CHK186-9395</strain>
    </source>
</reference>
<keyword evidence="2" id="KW-1133">Transmembrane helix</keyword>
<dbReference type="Gene3D" id="1.10.260.40">
    <property type="entry name" value="lambda repressor-like DNA-binding domains"/>
    <property type="match status" value="1"/>
</dbReference>
<dbReference type="PANTHER" id="PTHR46558:SF11">
    <property type="entry name" value="HTH-TYPE TRANSCRIPTIONAL REGULATOR XRE"/>
    <property type="match status" value="1"/>
</dbReference>
<evidence type="ECO:0000256" key="2">
    <source>
        <dbReference type="SAM" id="Phobius"/>
    </source>
</evidence>